<dbReference type="HOGENOM" id="CLU_2602022_0_0_5"/>
<proteinExistence type="predicted"/>
<dbReference type="Proteomes" id="UP000008207">
    <property type="component" value="Chromosome"/>
</dbReference>
<evidence type="ECO:0000313" key="2">
    <source>
        <dbReference type="EMBL" id="ACL62334.1"/>
    </source>
</evidence>
<keyword evidence="1" id="KW-0472">Membrane</keyword>
<dbReference type="KEGG" id="mno:Mnod_7598"/>
<name>B8IPP2_METNO</name>
<accession>B8IPP2</accession>
<keyword evidence="1" id="KW-0812">Transmembrane</keyword>
<sequence length="79" mass="7813">MSSSFGPLLVATGAFVAGLLVIARLEKWADLVSGVLGVAALALGILVATLAVTPRGMQEAVVTGDPITGALMVLPISGP</sequence>
<dbReference type="AlphaFoldDB" id="B8IPP2"/>
<organism evidence="2 3">
    <name type="scientific">Methylobacterium nodulans (strain LMG 21967 / CNCM I-2342 / ORS 2060)</name>
    <dbReference type="NCBI Taxonomy" id="460265"/>
    <lineage>
        <taxon>Bacteria</taxon>
        <taxon>Pseudomonadati</taxon>
        <taxon>Pseudomonadota</taxon>
        <taxon>Alphaproteobacteria</taxon>
        <taxon>Hyphomicrobiales</taxon>
        <taxon>Methylobacteriaceae</taxon>
        <taxon>Methylobacterium</taxon>
    </lineage>
</organism>
<evidence type="ECO:0000313" key="3">
    <source>
        <dbReference type="Proteomes" id="UP000008207"/>
    </source>
</evidence>
<dbReference type="EMBL" id="CP001349">
    <property type="protein sequence ID" value="ACL62334.1"/>
    <property type="molecule type" value="Genomic_DNA"/>
</dbReference>
<gene>
    <name evidence="2" type="ordered locus">Mnod_7598</name>
</gene>
<reference evidence="2 3" key="1">
    <citation type="submission" date="2009-01" db="EMBL/GenBank/DDBJ databases">
        <title>Complete sequence of chromosome of Methylobacterium nodulans ORS 2060.</title>
        <authorList>
            <consortium name="US DOE Joint Genome Institute"/>
            <person name="Lucas S."/>
            <person name="Copeland A."/>
            <person name="Lapidus A."/>
            <person name="Glavina del Rio T."/>
            <person name="Dalin E."/>
            <person name="Tice H."/>
            <person name="Bruce D."/>
            <person name="Goodwin L."/>
            <person name="Pitluck S."/>
            <person name="Sims D."/>
            <person name="Brettin T."/>
            <person name="Detter J.C."/>
            <person name="Han C."/>
            <person name="Larimer F."/>
            <person name="Land M."/>
            <person name="Hauser L."/>
            <person name="Kyrpides N."/>
            <person name="Ivanova N."/>
            <person name="Marx C.J."/>
            <person name="Richardson P."/>
        </authorList>
    </citation>
    <scope>NUCLEOTIDE SEQUENCE [LARGE SCALE GENOMIC DNA]</scope>
    <source>
        <strain evidence="3">LMG 21967 / CNCM I-2342 / ORS 2060</strain>
    </source>
</reference>
<protein>
    <submittedName>
        <fullName evidence="2">Uncharacterized protein</fullName>
    </submittedName>
</protein>
<feature type="transmembrane region" description="Helical" evidence="1">
    <location>
        <begin position="33"/>
        <end position="52"/>
    </location>
</feature>
<keyword evidence="3" id="KW-1185">Reference proteome</keyword>
<dbReference type="eggNOG" id="ENOG50311ZI">
    <property type="taxonomic scope" value="Bacteria"/>
</dbReference>
<keyword evidence="1" id="KW-1133">Transmembrane helix</keyword>
<evidence type="ECO:0000256" key="1">
    <source>
        <dbReference type="SAM" id="Phobius"/>
    </source>
</evidence>